<dbReference type="Proteomes" id="UP001177023">
    <property type="component" value="Unassembled WGS sequence"/>
</dbReference>
<accession>A0AA36G6E8</accession>
<dbReference type="CDD" id="cd20344">
    <property type="entry name" value="BRcat_RBR_TRIAD1"/>
    <property type="match status" value="1"/>
</dbReference>
<keyword evidence="9" id="KW-0175">Coiled coil</keyword>
<dbReference type="SUPFAM" id="SSF57850">
    <property type="entry name" value="RING/U-box"/>
    <property type="match status" value="3"/>
</dbReference>
<protein>
    <recommendedName>
        <fullName evidence="2">RBR-type E3 ubiquitin transferase</fullName>
        <ecNumber evidence="2">2.3.2.31</ecNumber>
    </recommendedName>
</protein>
<evidence type="ECO:0000256" key="4">
    <source>
        <dbReference type="ARBA" id="ARBA00022723"/>
    </source>
</evidence>
<feature type="domain" description="RING-type" evidence="10">
    <location>
        <begin position="117"/>
        <end position="324"/>
    </location>
</feature>
<dbReference type="InterPro" id="IPR047556">
    <property type="entry name" value="Rcat_RBR_TRIAD1"/>
</dbReference>
<keyword evidence="6" id="KW-0863">Zinc-finger</keyword>
<evidence type="ECO:0000259" key="10">
    <source>
        <dbReference type="PROSITE" id="PS51873"/>
    </source>
</evidence>
<dbReference type="PANTHER" id="PTHR11685">
    <property type="entry name" value="RBR FAMILY RING FINGER AND IBR DOMAIN-CONTAINING"/>
    <property type="match status" value="1"/>
</dbReference>
<dbReference type="Pfam" id="PF01485">
    <property type="entry name" value="IBR"/>
    <property type="match status" value="1"/>
</dbReference>
<dbReference type="InterPro" id="IPR047555">
    <property type="entry name" value="BRcat_RBR_TRIAD1"/>
</dbReference>
<dbReference type="InterPro" id="IPR013083">
    <property type="entry name" value="Znf_RING/FYVE/PHD"/>
</dbReference>
<dbReference type="GO" id="GO:0008270">
    <property type="term" value="F:zinc ion binding"/>
    <property type="evidence" value="ECO:0007669"/>
    <property type="project" value="UniProtKB-KW"/>
</dbReference>
<organism evidence="11 12">
    <name type="scientific">Mesorhabditis spiculigera</name>
    <dbReference type="NCBI Taxonomy" id="96644"/>
    <lineage>
        <taxon>Eukaryota</taxon>
        <taxon>Metazoa</taxon>
        <taxon>Ecdysozoa</taxon>
        <taxon>Nematoda</taxon>
        <taxon>Chromadorea</taxon>
        <taxon>Rhabditida</taxon>
        <taxon>Rhabditina</taxon>
        <taxon>Rhabditomorpha</taxon>
        <taxon>Rhabditoidea</taxon>
        <taxon>Rhabditidae</taxon>
        <taxon>Mesorhabditinae</taxon>
        <taxon>Mesorhabditis</taxon>
    </lineage>
</organism>
<comment type="catalytic activity">
    <reaction evidence="1">
        <text>[E2 ubiquitin-conjugating enzyme]-S-ubiquitinyl-L-cysteine + [acceptor protein]-L-lysine = [E2 ubiquitin-conjugating enzyme]-L-cysteine + [acceptor protein]-N(6)-ubiquitinyl-L-lysine.</text>
        <dbReference type="EC" id="2.3.2.31"/>
    </reaction>
</comment>
<evidence type="ECO:0000256" key="2">
    <source>
        <dbReference type="ARBA" id="ARBA00012251"/>
    </source>
</evidence>
<dbReference type="AlphaFoldDB" id="A0AA36G6E8"/>
<evidence type="ECO:0000313" key="12">
    <source>
        <dbReference type="Proteomes" id="UP001177023"/>
    </source>
</evidence>
<comment type="caution">
    <text evidence="11">The sequence shown here is derived from an EMBL/GenBank/DDBJ whole genome shotgun (WGS) entry which is preliminary data.</text>
</comment>
<keyword evidence="7" id="KW-0833">Ubl conjugation pathway</keyword>
<feature type="non-terminal residue" evidence="11">
    <location>
        <position position="489"/>
    </location>
</feature>
<keyword evidence="3" id="KW-0808">Transferase</keyword>
<dbReference type="InterPro" id="IPR044066">
    <property type="entry name" value="TRIAD_supradom"/>
</dbReference>
<sequence>MADDEQCYNSDDDDYMDDCDYYNDEDTYMNEIPDEDKWDPEAEEAKAECLDHFQVECLLNENLASVVGGYVTPSLAKILLHAHNWDVTKVRQLLATDMEGTLVSCGVKPATSHREEKGQLCLVCYNTDDDLRSLCCRHGFCSHCWGTYFETRLLEGNATRILCMSTKCAVVAPPEFVLKLLDKASLRAKYERFLYRDYVIAHPELRFCVGKDCSAIIRSKETQPKRVTCGKCEVSFCVLCGIDYHAPTSCDVIKKWMLKCADDSETANYISAHTKDCPQCHACIEKNGGCNHMQCVKCKHHFCWMCFGDWKSHGTEYYVCSRYKENPSVAAEANHVKARRALEKYLHYFERYENHNKSLKMEEELRQKIKRKIDTKVNEHEGTWIDWQHLHTAASLLTRCRYTLQYTYPFAYYLEKSARKDLFEFQQGVLEREVEDLAWAVERADTADRGALEASMHRAENKRVALLRDFFFSPMTDGAAPGPSRHTSF</sequence>
<dbReference type="InterPro" id="IPR002867">
    <property type="entry name" value="IBR_dom"/>
</dbReference>
<gene>
    <name evidence="11" type="ORF">MSPICULIGERA_LOCUS18018</name>
</gene>
<dbReference type="InterPro" id="IPR031127">
    <property type="entry name" value="E3_UB_ligase_RBR"/>
</dbReference>
<keyword evidence="12" id="KW-1185">Reference proteome</keyword>
<dbReference type="Gene3D" id="1.20.120.1750">
    <property type="match status" value="1"/>
</dbReference>
<proteinExistence type="predicted"/>
<keyword evidence="5" id="KW-0677">Repeat</keyword>
<dbReference type="PROSITE" id="PS51873">
    <property type="entry name" value="TRIAD"/>
    <property type="match status" value="1"/>
</dbReference>
<dbReference type="GO" id="GO:0061630">
    <property type="term" value="F:ubiquitin protein ligase activity"/>
    <property type="evidence" value="ECO:0007669"/>
    <property type="project" value="UniProtKB-EC"/>
</dbReference>
<dbReference type="GO" id="GO:0016567">
    <property type="term" value="P:protein ubiquitination"/>
    <property type="evidence" value="ECO:0007669"/>
    <property type="project" value="InterPro"/>
</dbReference>
<dbReference type="CDD" id="cd20360">
    <property type="entry name" value="Rcat_RBR_TRIAD1"/>
    <property type="match status" value="1"/>
</dbReference>
<evidence type="ECO:0000256" key="3">
    <source>
        <dbReference type="ARBA" id="ARBA00022679"/>
    </source>
</evidence>
<evidence type="ECO:0000256" key="9">
    <source>
        <dbReference type="SAM" id="Coils"/>
    </source>
</evidence>
<name>A0AA36G6E8_9BILA</name>
<dbReference type="EMBL" id="CATQJA010002657">
    <property type="protein sequence ID" value="CAJ0579813.1"/>
    <property type="molecule type" value="Genomic_DNA"/>
</dbReference>
<dbReference type="Pfam" id="PF22191">
    <property type="entry name" value="IBR_1"/>
    <property type="match status" value="1"/>
</dbReference>
<keyword evidence="8" id="KW-0862">Zinc</keyword>
<dbReference type="InterPro" id="IPR045840">
    <property type="entry name" value="Ariadne"/>
</dbReference>
<dbReference type="Pfam" id="PF19422">
    <property type="entry name" value="Ariadne"/>
    <property type="match status" value="1"/>
</dbReference>
<evidence type="ECO:0000256" key="5">
    <source>
        <dbReference type="ARBA" id="ARBA00022737"/>
    </source>
</evidence>
<evidence type="ECO:0000256" key="6">
    <source>
        <dbReference type="ARBA" id="ARBA00022771"/>
    </source>
</evidence>
<evidence type="ECO:0000256" key="7">
    <source>
        <dbReference type="ARBA" id="ARBA00022786"/>
    </source>
</evidence>
<evidence type="ECO:0000313" key="11">
    <source>
        <dbReference type="EMBL" id="CAJ0579813.1"/>
    </source>
</evidence>
<evidence type="ECO:0000256" key="8">
    <source>
        <dbReference type="ARBA" id="ARBA00022833"/>
    </source>
</evidence>
<keyword evidence="4" id="KW-0479">Metal-binding</keyword>
<dbReference type="FunFam" id="1.20.120.1750:FF:000002">
    <property type="entry name" value="RBR-type E3 ubiquitin transferase"/>
    <property type="match status" value="1"/>
</dbReference>
<reference evidence="11" key="1">
    <citation type="submission" date="2023-06" db="EMBL/GenBank/DDBJ databases">
        <authorList>
            <person name="Delattre M."/>
        </authorList>
    </citation>
    <scope>NUCLEOTIDE SEQUENCE</scope>
    <source>
        <strain evidence="11">AF72</strain>
    </source>
</reference>
<dbReference type="EC" id="2.3.2.31" evidence="2"/>
<dbReference type="SMART" id="SM00647">
    <property type="entry name" value="IBR"/>
    <property type="match status" value="2"/>
</dbReference>
<evidence type="ECO:0000256" key="1">
    <source>
        <dbReference type="ARBA" id="ARBA00001798"/>
    </source>
</evidence>
<feature type="coiled-coil region" evidence="9">
    <location>
        <begin position="352"/>
        <end position="379"/>
    </location>
</feature>
<dbReference type="Gene3D" id="3.30.40.10">
    <property type="entry name" value="Zinc/RING finger domain, C3HC4 (zinc finger)"/>
    <property type="match status" value="1"/>
</dbReference>